<name>S4MCF2_9ACTN</name>
<dbReference type="SMART" id="SM00327">
    <property type="entry name" value="VWA"/>
    <property type="match status" value="1"/>
</dbReference>
<dbReference type="SUPFAM" id="SSF53300">
    <property type="entry name" value="vWA-like"/>
    <property type="match status" value="1"/>
</dbReference>
<dbReference type="Gene3D" id="2.60.40.10">
    <property type="entry name" value="Immunoglobulins"/>
    <property type="match status" value="1"/>
</dbReference>
<dbReference type="InterPro" id="IPR013783">
    <property type="entry name" value="Ig-like_fold"/>
</dbReference>
<evidence type="ECO:0000313" key="2">
    <source>
        <dbReference type="EMBL" id="EPJ37188.1"/>
    </source>
</evidence>
<gene>
    <name evidence="2" type="ORF">STAFG_5795</name>
</gene>
<organism evidence="2 3">
    <name type="scientific">Streptomyces afghaniensis 772</name>
    <dbReference type="NCBI Taxonomy" id="1283301"/>
    <lineage>
        <taxon>Bacteria</taxon>
        <taxon>Bacillati</taxon>
        <taxon>Actinomycetota</taxon>
        <taxon>Actinomycetes</taxon>
        <taxon>Kitasatosporales</taxon>
        <taxon>Streptomycetaceae</taxon>
        <taxon>Streptomyces</taxon>
    </lineage>
</organism>
<accession>S4MCF2</accession>
<dbReference type="PROSITE" id="PS50234">
    <property type="entry name" value="VWFA"/>
    <property type="match status" value="1"/>
</dbReference>
<sequence>MMYMRVAMFGGVSPPTVLLKAGNGTEVRLSSFTTAVSRGPESADYVGDARLFADADNVFRIRMGFDQDTTEQWQLGIKNNDIAKTREFTWVVAESEAETAQPWIVVSPPDLAYHALVGDSLEHSVQVSNKGTGPLKITSTAPALPAGFAIGSTLPVTIPPSHSEWLALTFKAPKSPPLPNGTITATVALTATPPDTTASNTNGHNQEVSLTATTQRLEVVLLLDASGSMTWDAEGESLLEDPADSRWSELSSATRQFLDLLAHFGQGRGRFGIARFPAEDPDDVTTFDIVPMTDITDVAGMEDAQETFAAVAPDPDSPTPMGDGLDRVLAPATTYFDTGALSVGANRRWLILMSDGAHNSGTHEPREFVRPPMGTAPAGSSLAEKRISLFAVGYGIEGFTDVDHVTLKELCSGSWGGGQQRFVDEEETTATALAAALRDAIKSGLTPTASPRDPQGTVLAGFGEVRHEVLLTRFDRRAALVLNWNTPDPGRLRLELLTPLQERITPETAGQGAFSDVVFRGDSRSQVYLIGPECLSAVSQDDNQPAKARHGTWTLVITAPSDDPENPEPNAGFVAEKYVYDTLVDSSLHLSLESDETSYFAGEPITLSAKLTAGGKPVTGVSVSLSATVPTRSMANWLANLEVPEEAMLQADEEMTGLDATPLLVKKRAAKIAGFRFENTRNKITLPMSQANGMGTYQGTLTDTSVPERYTFYVTATGTSDGVDFRREAKLETYVLVRPEPDHSVMDIEQLDPFAVVTVTPRDRFDNALMIDPQAVGGFEVVGSDVDFGDISSHLDGTYSVRAHYEPGARPSIGVSYAGMQVIRPKTPLPLDELLYPDRVFAFAPGPMSSSNTQGIPEAALGTVVQKGPDRFVALGGGGQLVVGFEEHVVLGGSDTDVTVFVRPDSDLRAYRVEVFSQEVEDWVSLGESSGVTESFALRAGGVESTPAVRITDISGRTRDSQLNPLATPGVSVRGIGVRRTSRGLPMGMERLPDWLSRMWRGVD</sequence>
<proteinExistence type="predicted"/>
<evidence type="ECO:0000313" key="3">
    <source>
        <dbReference type="Proteomes" id="UP000015001"/>
    </source>
</evidence>
<dbReference type="Proteomes" id="UP000015001">
    <property type="component" value="Unassembled WGS sequence"/>
</dbReference>
<dbReference type="InterPro" id="IPR002035">
    <property type="entry name" value="VWF_A"/>
</dbReference>
<feature type="domain" description="VWFA" evidence="1">
    <location>
        <begin position="218"/>
        <end position="441"/>
    </location>
</feature>
<evidence type="ECO:0000259" key="1">
    <source>
        <dbReference type="PROSITE" id="PS50234"/>
    </source>
</evidence>
<keyword evidence="3" id="KW-1185">Reference proteome</keyword>
<protein>
    <recommendedName>
        <fullName evidence="1">VWFA domain-containing protein</fullName>
    </recommendedName>
</protein>
<dbReference type="GO" id="GO:0005975">
    <property type="term" value="P:carbohydrate metabolic process"/>
    <property type="evidence" value="ECO:0007669"/>
    <property type="project" value="UniProtKB-ARBA"/>
</dbReference>
<comment type="caution">
    <text evidence="2">The sequence shown here is derived from an EMBL/GenBank/DDBJ whole genome shotgun (WGS) entry which is preliminary data.</text>
</comment>
<dbReference type="AlphaFoldDB" id="S4MCF2"/>
<reference evidence="2 3" key="1">
    <citation type="submission" date="2013-02" db="EMBL/GenBank/DDBJ databases">
        <title>Draft Genome Sequence of Streptomyces afghaniensis, Which Produces Compounds of the Julimycin B-Complex.</title>
        <authorList>
            <person name="Gruening B.A."/>
            <person name="Praeg A."/>
            <person name="Erxleben A."/>
            <person name="Guenther S."/>
            <person name="Fiedler H.-P."/>
            <person name="Goodfellow M."/>
            <person name="Mueller M."/>
        </authorList>
    </citation>
    <scope>NUCLEOTIDE SEQUENCE [LARGE SCALE GENOMIC DNA]</scope>
    <source>
        <strain evidence="2 3">772</strain>
    </source>
</reference>
<dbReference type="EMBL" id="AOPY01001519">
    <property type="protein sequence ID" value="EPJ37188.1"/>
    <property type="molecule type" value="Genomic_DNA"/>
</dbReference>
<dbReference type="InterPro" id="IPR036465">
    <property type="entry name" value="vWFA_dom_sf"/>
</dbReference>
<dbReference type="PATRIC" id="fig|1283301.3.peg.5760"/>
<dbReference type="CDD" id="cd00198">
    <property type="entry name" value="vWFA"/>
    <property type="match status" value="1"/>
</dbReference>
<dbReference type="Gene3D" id="3.40.50.410">
    <property type="entry name" value="von Willebrand factor, type A domain"/>
    <property type="match status" value="1"/>
</dbReference>
<dbReference type="HOGENOM" id="CLU_298950_0_0_11"/>